<evidence type="ECO:0000313" key="4">
    <source>
        <dbReference type="EMBL" id="RLY95040.1"/>
    </source>
</evidence>
<sequence length="571" mass="62438">MTVRRVMGSETEFGVLAQGAPDANATVLSTRVVTGYAAWVARNLRTARGAHGPDGGGPDGDASDVGHEPVGTGWDYGSEAPLTDARGFTVSREDAHPTQLTDEAPVLTSEEIAAEAISESAMYAEDMDWRRVVMNTVIPNGARVYVDHSHPEYSSPEVTTPRDALTWDAAGDVVAHRAVADLAQRSARTDAPAVNLYKNNTDNKSVSYGAHENYTVARSVPFERITAALLPFFASRQIMCGAGRVGIGADGATPGFQLSQRADFFERTVGLETTIHRPIVNTRDEPHADEEHYRRLHVIIGDANLSHTATLLKFGTTSLVLNLVEHDRVPDLALTDPVAALQTISHDPAVTVRVPLRDGRTLTAVQLQRAYLDAALALETELAPEGMDAETAEILELWDEVLTDLEADPGRLADRLDWAAKHALLDAYRRRDGLAWDDPRLVAIDLQYADVRPEKGLYHRLVAAGRIRTLVDRERIVRAADHPPEDTRAYFRGTAVATYPHEMAGVGWDTVNVAFPGVRRGARIAMPEPRDLSRDVCGSWFTAPDAEQWVREVARHRPHLVTGSDIPPARP</sequence>
<dbReference type="RefSeq" id="WP_121864697.1">
    <property type="nucleotide sequence ID" value="NZ_RDEX01000001.1"/>
</dbReference>
<name>A0A3L9L887_9MICC</name>
<dbReference type="GO" id="GO:0070490">
    <property type="term" value="P:protein pupylation"/>
    <property type="evidence" value="ECO:0007669"/>
    <property type="project" value="TreeGrafter"/>
</dbReference>
<evidence type="ECO:0000256" key="1">
    <source>
        <dbReference type="ARBA" id="ARBA00009114"/>
    </source>
</evidence>
<accession>A0A3L9L887</accession>
<evidence type="ECO:0000256" key="3">
    <source>
        <dbReference type="SAM" id="MobiDB-lite"/>
    </source>
</evidence>
<organism evidence="4 5">
    <name type="scientific">Kocuria tytonicola</name>
    <dbReference type="NCBI Taxonomy" id="2055946"/>
    <lineage>
        <taxon>Bacteria</taxon>
        <taxon>Bacillati</taxon>
        <taxon>Actinomycetota</taxon>
        <taxon>Actinomycetes</taxon>
        <taxon>Micrococcales</taxon>
        <taxon>Micrococcaceae</taxon>
        <taxon>Kocuria</taxon>
    </lineage>
</organism>
<dbReference type="NCBIfam" id="TIGR03688">
    <property type="entry name" value="depupylase_Dop"/>
    <property type="match status" value="1"/>
</dbReference>
<comment type="similarity">
    <text evidence="1">Belongs to the Pup ligase/Pup deamidase family. Pup deamidase subfamily.</text>
</comment>
<proteinExistence type="inferred from homology"/>
<dbReference type="PANTHER" id="PTHR42307">
    <property type="entry name" value="PUP DEAMIDASE/DEPUPYLASE"/>
    <property type="match status" value="1"/>
</dbReference>
<dbReference type="InterPro" id="IPR022366">
    <property type="entry name" value="Pup_deamidase"/>
</dbReference>
<dbReference type="GO" id="GO:0010498">
    <property type="term" value="P:proteasomal protein catabolic process"/>
    <property type="evidence" value="ECO:0007669"/>
    <property type="project" value="InterPro"/>
</dbReference>
<evidence type="ECO:0000256" key="2">
    <source>
        <dbReference type="PIRSR" id="PIRSR018077-1"/>
    </source>
</evidence>
<feature type="region of interest" description="Disordered" evidence="3">
    <location>
        <begin position="49"/>
        <end position="82"/>
    </location>
</feature>
<gene>
    <name evidence="4" type="ORF">EAE32_08010</name>
</gene>
<protein>
    <submittedName>
        <fullName evidence="4">Proteasome accessory factor PafA2</fullName>
    </submittedName>
</protein>
<keyword evidence="5" id="KW-1185">Reference proteome</keyword>
<dbReference type="GO" id="GO:0005524">
    <property type="term" value="F:ATP binding"/>
    <property type="evidence" value="ECO:0007669"/>
    <property type="project" value="TreeGrafter"/>
</dbReference>
<dbReference type="Pfam" id="PF03136">
    <property type="entry name" value="Pup_ligase"/>
    <property type="match status" value="1"/>
</dbReference>
<keyword evidence="4" id="KW-0647">Proteasome</keyword>
<dbReference type="AlphaFoldDB" id="A0A3L9L887"/>
<dbReference type="Proteomes" id="UP000277871">
    <property type="component" value="Unassembled WGS sequence"/>
</dbReference>
<dbReference type="InterPro" id="IPR004347">
    <property type="entry name" value="Pup_ligase/deamidase"/>
</dbReference>
<dbReference type="EMBL" id="RDEX01000001">
    <property type="protein sequence ID" value="RLY95040.1"/>
    <property type="molecule type" value="Genomic_DNA"/>
</dbReference>
<evidence type="ECO:0000313" key="5">
    <source>
        <dbReference type="Proteomes" id="UP000277871"/>
    </source>
</evidence>
<dbReference type="GO" id="GO:0019941">
    <property type="term" value="P:modification-dependent protein catabolic process"/>
    <property type="evidence" value="ECO:0007669"/>
    <property type="project" value="InterPro"/>
</dbReference>
<comment type="caution">
    <text evidence="4">The sequence shown here is derived from an EMBL/GenBank/DDBJ whole genome shotgun (WGS) entry which is preliminary data.</text>
</comment>
<dbReference type="GO" id="GO:0000502">
    <property type="term" value="C:proteasome complex"/>
    <property type="evidence" value="ECO:0007669"/>
    <property type="project" value="UniProtKB-KW"/>
</dbReference>
<dbReference type="GO" id="GO:0016811">
    <property type="term" value="F:hydrolase activity, acting on carbon-nitrogen (but not peptide) bonds, in linear amides"/>
    <property type="evidence" value="ECO:0007669"/>
    <property type="project" value="InterPro"/>
</dbReference>
<dbReference type="PANTHER" id="PTHR42307:SF2">
    <property type="entry name" value="PUP DEAMIDASE_DEPUPYLASE"/>
    <property type="match status" value="1"/>
</dbReference>
<dbReference type="GO" id="GO:0008233">
    <property type="term" value="F:peptidase activity"/>
    <property type="evidence" value="ECO:0007669"/>
    <property type="project" value="InterPro"/>
</dbReference>
<feature type="active site" description="Proton acceptor" evidence="2">
    <location>
        <position position="147"/>
    </location>
</feature>
<reference evidence="4 5" key="1">
    <citation type="submission" date="2018-10" db="EMBL/GenBank/DDBJ databases">
        <title>Kocuria tytonicola, new bacteria from the preen glands of American barn owls (Tyto furcata).</title>
        <authorList>
            <person name="Braun M.S."/>
            <person name="Wang E."/>
            <person name="Zimmermann S."/>
            <person name="Boutin S."/>
            <person name="Wagner H."/>
            <person name="Wink M."/>
        </authorList>
    </citation>
    <scope>NUCLEOTIDE SEQUENCE [LARGE SCALE GENOMIC DNA]</scope>
    <source>
        <strain evidence="4 5">473</strain>
    </source>
</reference>